<dbReference type="Gene3D" id="3.40.309.10">
    <property type="entry name" value="Aldehyde Dehydrogenase, Chain A, domain 2"/>
    <property type="match status" value="1"/>
</dbReference>
<dbReference type="SUPFAM" id="SSF47336">
    <property type="entry name" value="ACP-like"/>
    <property type="match status" value="1"/>
</dbReference>
<dbReference type="PROSITE" id="PS50075">
    <property type="entry name" value="CARRIER"/>
    <property type="match status" value="1"/>
</dbReference>
<keyword evidence="14" id="KW-0324">Glycolysis</keyword>
<keyword evidence="8" id="KW-0808">Transferase</keyword>
<evidence type="ECO:0000256" key="15">
    <source>
        <dbReference type="ARBA" id="ARBA00048239"/>
    </source>
</evidence>
<dbReference type="HOGENOM" id="CLU_014974_0_0_1"/>
<dbReference type="GO" id="GO:0016620">
    <property type="term" value="F:oxidoreductase activity, acting on the aldehyde or oxo group of donors, NAD or NADP as acceptor"/>
    <property type="evidence" value="ECO:0007669"/>
    <property type="project" value="InterPro"/>
</dbReference>
<evidence type="ECO:0000256" key="9">
    <source>
        <dbReference type="ARBA" id="ARBA00022741"/>
    </source>
</evidence>
<comment type="similarity">
    <text evidence="3">In the C-terminal section; belongs to the aldehyde dehydrogenase family. ALDH1L subfamily.</text>
</comment>
<dbReference type="Pfam" id="PF00162">
    <property type="entry name" value="PGK"/>
    <property type="match status" value="1"/>
</dbReference>
<dbReference type="Gene3D" id="1.10.1200.10">
    <property type="entry name" value="ACP-like"/>
    <property type="match status" value="1"/>
</dbReference>
<dbReference type="FunFam" id="3.40.605.10:FF:000026">
    <property type="entry name" value="Aldehyde dehydrogenase, putative"/>
    <property type="match status" value="1"/>
</dbReference>
<evidence type="ECO:0000256" key="3">
    <source>
        <dbReference type="ARBA" id="ARBA00007995"/>
    </source>
</evidence>
<gene>
    <name evidence="17" type="ORF">YQE_11459</name>
</gene>
<dbReference type="FunFam" id="3.40.605.10:FF:000050">
    <property type="entry name" value="Aldehyde dehydrogenase, mitochondrial"/>
    <property type="match status" value="1"/>
</dbReference>
<dbReference type="Pfam" id="PF00550">
    <property type="entry name" value="PP-binding"/>
    <property type="match status" value="1"/>
</dbReference>
<dbReference type="PROSITE" id="PS00687">
    <property type="entry name" value="ALDEHYDE_DEHYDR_GLU"/>
    <property type="match status" value="1"/>
</dbReference>
<dbReference type="InterPro" id="IPR015590">
    <property type="entry name" value="Aldehyde_DH_dom"/>
</dbReference>
<dbReference type="InterPro" id="IPR036736">
    <property type="entry name" value="ACP-like_sf"/>
</dbReference>
<dbReference type="GO" id="GO:0006096">
    <property type="term" value="P:glycolytic process"/>
    <property type="evidence" value="ECO:0007669"/>
    <property type="project" value="UniProtKB-UniPathway"/>
</dbReference>
<proteinExistence type="inferred from homology"/>
<dbReference type="InterPro" id="IPR016160">
    <property type="entry name" value="Ald_DH_CS_CYS"/>
</dbReference>
<evidence type="ECO:0000256" key="6">
    <source>
        <dbReference type="ARBA" id="ARBA00010978"/>
    </source>
</evidence>
<dbReference type="PROSITE" id="PS00373">
    <property type="entry name" value="GART"/>
    <property type="match status" value="1"/>
</dbReference>
<dbReference type="InterPro" id="IPR001576">
    <property type="entry name" value="Phosphoglycerate_kinase"/>
</dbReference>
<dbReference type="InterPro" id="IPR015824">
    <property type="entry name" value="Phosphoglycerate_kinase_N"/>
</dbReference>
<dbReference type="InterPro" id="IPR016161">
    <property type="entry name" value="Ald_DH/histidinol_DH"/>
</dbReference>
<dbReference type="InterPro" id="IPR011034">
    <property type="entry name" value="Formyl_transferase-like_C_sf"/>
</dbReference>
<dbReference type="OrthoDB" id="310895at2759"/>
<organism evidence="17">
    <name type="scientific">Dendroctonus ponderosae</name>
    <name type="common">Mountain pine beetle</name>
    <dbReference type="NCBI Taxonomy" id="77166"/>
    <lineage>
        <taxon>Eukaryota</taxon>
        <taxon>Metazoa</taxon>
        <taxon>Ecdysozoa</taxon>
        <taxon>Arthropoda</taxon>
        <taxon>Hexapoda</taxon>
        <taxon>Insecta</taxon>
        <taxon>Pterygota</taxon>
        <taxon>Neoptera</taxon>
        <taxon>Endopterygota</taxon>
        <taxon>Coleoptera</taxon>
        <taxon>Polyphaga</taxon>
        <taxon>Cucujiformia</taxon>
        <taxon>Curculionidae</taxon>
        <taxon>Scolytinae</taxon>
        <taxon>Dendroctonus</taxon>
    </lineage>
</organism>
<keyword evidence="13 16" id="KW-0560">Oxidoreductase</keyword>
<dbReference type="GO" id="GO:0016155">
    <property type="term" value="F:formyltetrahydrofolate dehydrogenase activity"/>
    <property type="evidence" value="ECO:0007669"/>
    <property type="project" value="UniProtKB-EC"/>
</dbReference>
<comment type="similarity">
    <text evidence="5 16">Belongs to the aldehyde dehydrogenase family.</text>
</comment>
<dbReference type="PROSITE" id="PS00070">
    <property type="entry name" value="ALDEHYDE_DEHYDR_CYS"/>
    <property type="match status" value="1"/>
</dbReference>
<evidence type="ECO:0000256" key="7">
    <source>
        <dbReference type="ARBA" id="ARBA00022563"/>
    </source>
</evidence>
<accession>N6TRE6</accession>
<evidence type="ECO:0000256" key="13">
    <source>
        <dbReference type="ARBA" id="ARBA00023002"/>
    </source>
</evidence>
<keyword evidence="9" id="KW-0547">Nucleotide-binding</keyword>
<dbReference type="Pfam" id="PF02911">
    <property type="entry name" value="Formyl_trans_C"/>
    <property type="match status" value="1"/>
</dbReference>
<dbReference type="GO" id="GO:0006730">
    <property type="term" value="P:one-carbon metabolic process"/>
    <property type="evidence" value="ECO:0007669"/>
    <property type="project" value="UniProtKB-KW"/>
</dbReference>
<dbReference type="Gene3D" id="3.40.605.10">
    <property type="entry name" value="Aldehyde Dehydrogenase, Chain A, domain 1"/>
    <property type="match status" value="1"/>
</dbReference>
<sequence>MIGTSLYDAEGAKIIGKLLEKAQKNNVQIHLPVDFITAEKFDEKAQSSCASVESGIPEGWMGLDVGQKTIEQFKEPIRRAKVIVWNGPAGVFEWDKFANGTKAIMDEVVAVTQKGAITIIGTVRVLIQPEVAHISLDKHNNVSSESSLKVAIIGQSAFAVDVMERLISHGHQVVGVFTILDKGTREDPLAKAAQANDIPCFKIKAWRSKGVPLPEILNKYRSVNADLNVLPYCSQFIPMEVINLPRTLICGDKRAGLSIFWADDGLDTGPILLQEECDVLEEDTVDTLYKRFLYPIGVSAVARAVDMVAAGSAPKVTQSEKGATYDPMLNKPDLQKINFEKTSVELHNFIRGMDSVPGASCQLRLPNNEEFQEALLFGSSLWKGAVPIGREVEIRGTTAGIIHDGGLLLCGSDGDYVNVKRVKVAGRIKNASTLDQQTKQLQLEYTAEEKEQLEEVRDIWEAILSIDIEDDTDFFASGAGSMDVVRLVEEVKDVFKTDLGNEDVFLAPTFSEFIQNVVLKARGAGGSAEIEYRPIELNVNKRKIKFPCQLFVNGEFVDAEQGRTLPTINPATEELICNVQCASVGDVDRAVLAAKKAFEEGEWSKISARERGQLLFKLADLMQQNKEELATIESIDSGAVYTLALKTHIGMSIETWRYFAGWADKIQGSTIPVSHARPNRNLSFTKREPIGVCGLVTPWNYPLMMLSWKMAACLAAGNTVVIKPAQVSPLTALKFAELSAKAGIPPGVINVVPGKGSVVAIGILIQLKDFLITGSEAGNALAHHPLVRKLGFTGSTEVGQVIMKSCAESNLKKVSLELGGKSPLIIFSDCDLDKAVRLGMQSVFFNKGENCIAAGRLFVEDAVHDEFIRRVVAETKKIAIGDPLSKATSHGPQNHLAHLNKLLEYVQIGIREGAKLQHGGRRLNRTGYFFEPTILSNVEDHMYVAKEESFGPIMIISRFNNGDLDGVLKRANATEFGLASGIFTKDISKALRFAEKIEAGTVFINTYNKTDVAAPFGGFKQSGFGKDLGQEALNEYLKTKCVTVEY</sequence>
<evidence type="ECO:0000256" key="8">
    <source>
        <dbReference type="ARBA" id="ARBA00022679"/>
    </source>
</evidence>
<dbReference type="GO" id="GO:0004618">
    <property type="term" value="F:phosphoglycerate kinase activity"/>
    <property type="evidence" value="ECO:0007669"/>
    <property type="project" value="InterPro"/>
</dbReference>
<keyword evidence="10" id="KW-0418">Kinase</keyword>
<dbReference type="SUPFAM" id="SSF53328">
    <property type="entry name" value="Formyltransferase"/>
    <property type="match status" value="1"/>
</dbReference>
<evidence type="ECO:0000256" key="12">
    <source>
        <dbReference type="ARBA" id="ARBA00022842"/>
    </source>
</evidence>
<reference evidence="17" key="1">
    <citation type="journal article" date="2013" name="Genome Biol.">
        <title>Draft genome of the mountain pine beetle, Dendroctonus ponderosae Hopkins, a major forest pest.</title>
        <authorList>
            <person name="Keeling C.I."/>
            <person name="Yuen M.M."/>
            <person name="Liao N.Y."/>
            <person name="Docking T.R."/>
            <person name="Chan S.K."/>
            <person name="Taylor G.A."/>
            <person name="Palmquist D.L."/>
            <person name="Jackman S.D."/>
            <person name="Nguyen A."/>
            <person name="Li M."/>
            <person name="Henderson H."/>
            <person name="Janes J.K."/>
            <person name="Zhao Y."/>
            <person name="Pandoh P."/>
            <person name="Moore R."/>
            <person name="Sperling F.A."/>
            <person name="Huber D.P."/>
            <person name="Birol I."/>
            <person name="Jones S.J."/>
            <person name="Bohlmann J."/>
        </authorList>
    </citation>
    <scope>NUCLEOTIDE SEQUENCE</scope>
</reference>
<dbReference type="InterPro" id="IPR001555">
    <property type="entry name" value="GART_AS"/>
</dbReference>
<dbReference type="Pfam" id="PF00171">
    <property type="entry name" value="Aldedh"/>
    <property type="match status" value="1"/>
</dbReference>
<dbReference type="AlphaFoldDB" id="N6TRE6"/>
<keyword evidence="11" id="KW-0067">ATP-binding</keyword>
<dbReference type="UniPathway" id="UPA00109">
    <property type="reaction ID" value="UER00185"/>
</dbReference>
<dbReference type="InterPro" id="IPR005793">
    <property type="entry name" value="Formyl_trans_C"/>
</dbReference>
<comment type="similarity">
    <text evidence="6">In the N-terminal section; belongs to the GART family.</text>
</comment>
<dbReference type="InterPro" id="IPR029510">
    <property type="entry name" value="Ald_DH_CS_GLU"/>
</dbReference>
<feature type="non-terminal residue" evidence="17">
    <location>
        <position position="1"/>
    </location>
</feature>
<name>N6TRE6_DENPD</name>
<protein>
    <submittedName>
        <fullName evidence="17">Uncharacterized protein</fullName>
    </submittedName>
</protein>
<dbReference type="InterPro" id="IPR036043">
    <property type="entry name" value="Phosphoglycerate_kinase_sf"/>
</dbReference>
<dbReference type="FunFam" id="3.40.309.10:FF:000001">
    <property type="entry name" value="Mitochondrial aldehyde dehydrogenase 2"/>
    <property type="match status" value="1"/>
</dbReference>
<dbReference type="PANTHER" id="PTHR11699">
    <property type="entry name" value="ALDEHYDE DEHYDROGENASE-RELATED"/>
    <property type="match status" value="1"/>
</dbReference>
<dbReference type="FunFam" id="3.40.50.1260:FF:000031">
    <property type="entry name" value="Phosphoglycerate kinase 1"/>
    <property type="match status" value="1"/>
</dbReference>
<dbReference type="Gene3D" id="3.40.50.1260">
    <property type="entry name" value="Phosphoglycerate kinase, N-terminal domain"/>
    <property type="match status" value="1"/>
</dbReference>
<dbReference type="SUPFAM" id="SSF53720">
    <property type="entry name" value="ALDH-like"/>
    <property type="match status" value="1"/>
</dbReference>
<dbReference type="GO" id="GO:0005524">
    <property type="term" value="F:ATP binding"/>
    <property type="evidence" value="ECO:0007669"/>
    <property type="project" value="UniProtKB-KW"/>
</dbReference>
<dbReference type="OMA" id="NEQVFMA"/>
<dbReference type="EMBL" id="KB741251">
    <property type="protein sequence ID" value="ENN71840.1"/>
    <property type="molecule type" value="Genomic_DNA"/>
</dbReference>
<dbReference type="InterPro" id="IPR016163">
    <property type="entry name" value="Ald_DH_C"/>
</dbReference>
<dbReference type="Gene3D" id="3.10.25.10">
    <property type="entry name" value="Formyl transferase, C-terminal domain"/>
    <property type="match status" value="1"/>
</dbReference>
<evidence type="ECO:0000256" key="10">
    <source>
        <dbReference type="ARBA" id="ARBA00022777"/>
    </source>
</evidence>
<dbReference type="InterPro" id="IPR037022">
    <property type="entry name" value="Formyl_trans_C_sf"/>
</dbReference>
<comment type="similarity">
    <text evidence="4">Belongs to the phosphoglycerate kinase family.</text>
</comment>
<keyword evidence="7" id="KW-0554">One-carbon metabolism</keyword>
<comment type="pathway">
    <text evidence="2">Carbohydrate degradation; glycolysis; pyruvate from D-glyceraldehyde 3-phosphate: step 2/5.</text>
</comment>
<evidence type="ECO:0000256" key="1">
    <source>
        <dbReference type="ARBA" id="ARBA00001946"/>
    </source>
</evidence>
<dbReference type="SUPFAM" id="SSF50486">
    <property type="entry name" value="FMT C-terminal domain-like"/>
    <property type="match status" value="1"/>
</dbReference>
<evidence type="ECO:0000256" key="16">
    <source>
        <dbReference type="RuleBase" id="RU003345"/>
    </source>
</evidence>
<comment type="cofactor">
    <cofactor evidence="1">
        <name>Mg(2+)</name>
        <dbReference type="ChEBI" id="CHEBI:18420"/>
    </cofactor>
</comment>
<evidence type="ECO:0000256" key="4">
    <source>
        <dbReference type="ARBA" id="ARBA00008982"/>
    </source>
</evidence>
<dbReference type="GO" id="GO:0009258">
    <property type="term" value="P:10-formyltetrahydrofolate catabolic process"/>
    <property type="evidence" value="ECO:0007669"/>
    <property type="project" value="UniProtKB-ARBA"/>
</dbReference>
<dbReference type="InterPro" id="IPR016162">
    <property type="entry name" value="Ald_DH_N"/>
</dbReference>
<dbReference type="InterPro" id="IPR002376">
    <property type="entry name" value="Formyl_transf_N"/>
</dbReference>
<dbReference type="InterPro" id="IPR009081">
    <property type="entry name" value="PP-bd_ACP"/>
</dbReference>
<comment type="catalytic activity">
    <reaction evidence="15">
        <text>(6R)-10-formyltetrahydrofolate + NADP(+) + H2O = (6S)-5,6,7,8-tetrahydrofolate + CO2 + NADPH + H(+)</text>
        <dbReference type="Rhea" id="RHEA:10180"/>
        <dbReference type="ChEBI" id="CHEBI:15377"/>
        <dbReference type="ChEBI" id="CHEBI:15378"/>
        <dbReference type="ChEBI" id="CHEBI:16526"/>
        <dbReference type="ChEBI" id="CHEBI:57453"/>
        <dbReference type="ChEBI" id="CHEBI:57783"/>
        <dbReference type="ChEBI" id="CHEBI:58349"/>
        <dbReference type="ChEBI" id="CHEBI:195366"/>
        <dbReference type="EC" id="1.5.1.6"/>
    </reaction>
    <physiologicalReaction direction="left-to-right" evidence="15">
        <dbReference type="Rhea" id="RHEA:10181"/>
    </physiologicalReaction>
</comment>
<evidence type="ECO:0000256" key="5">
    <source>
        <dbReference type="ARBA" id="ARBA00009986"/>
    </source>
</evidence>
<dbReference type="Pfam" id="PF00551">
    <property type="entry name" value="Formyl_trans_N"/>
    <property type="match status" value="1"/>
</dbReference>
<dbReference type="InterPro" id="IPR036477">
    <property type="entry name" value="Formyl_transf_N_sf"/>
</dbReference>
<evidence type="ECO:0000256" key="2">
    <source>
        <dbReference type="ARBA" id="ARBA00004838"/>
    </source>
</evidence>
<dbReference type="SUPFAM" id="SSF53748">
    <property type="entry name" value="Phosphoglycerate kinase"/>
    <property type="match status" value="1"/>
</dbReference>
<evidence type="ECO:0000256" key="14">
    <source>
        <dbReference type="ARBA" id="ARBA00023152"/>
    </source>
</evidence>
<keyword evidence="12" id="KW-0460">Magnesium</keyword>
<evidence type="ECO:0000256" key="11">
    <source>
        <dbReference type="ARBA" id="ARBA00022840"/>
    </source>
</evidence>
<dbReference type="Gene3D" id="3.40.50.170">
    <property type="entry name" value="Formyl transferase, N-terminal domain"/>
    <property type="match status" value="2"/>
</dbReference>
<dbReference type="FunFam" id="1.10.1200.10:FF:000002">
    <property type="entry name" value="10-formyltetrahydrofolate dehydrogenase"/>
    <property type="match status" value="1"/>
</dbReference>
<evidence type="ECO:0000313" key="17">
    <source>
        <dbReference type="EMBL" id="ENN71840.1"/>
    </source>
</evidence>